<dbReference type="GO" id="GO:0005886">
    <property type="term" value="C:plasma membrane"/>
    <property type="evidence" value="ECO:0007669"/>
    <property type="project" value="UniProtKB-SubCell"/>
</dbReference>
<comment type="similarity">
    <text evidence="2">Belongs to the glutamate-gated ion channel (TC 1.A.10.1) family.</text>
</comment>
<feature type="transmembrane region" description="Helical" evidence="9">
    <location>
        <begin position="339"/>
        <end position="361"/>
    </location>
</feature>
<reference evidence="11" key="2">
    <citation type="submission" date="2023-05" db="EMBL/GenBank/DDBJ databases">
        <authorList>
            <person name="Fouks B."/>
        </authorList>
    </citation>
    <scope>NUCLEOTIDE SEQUENCE</scope>
    <source>
        <strain evidence="11">Stay&amp;Tobe</strain>
        <tissue evidence="11">Testes</tissue>
    </source>
</reference>
<dbReference type="AlphaFoldDB" id="A0AAD7Z8H0"/>
<dbReference type="PANTHER" id="PTHR42643">
    <property type="entry name" value="IONOTROPIC RECEPTOR 20A-RELATED"/>
    <property type="match status" value="1"/>
</dbReference>
<comment type="subcellular location">
    <subcellularLocation>
        <location evidence="1">Cell membrane</location>
        <topology evidence="1">Multi-pass membrane protein</topology>
    </subcellularLocation>
</comment>
<sequence length="362" mass="41964">YRSDYIYSYEYGNGIVDEDDSWTGIVGILQNFQADVTAEGISMTDSRLSVVDYISPIWSERKHPFMRATKIFKTSWKSFINPFEYILWFATIGIILVLSMGYFVIHILLFRQTCGKQETGLLFLFNQYFFRVFRSFLNQVETHETPSYSTRILKLSTYWISVTILVSYSASLCSFLTLRNPVIPFSSFEELLHDGTYKLGILRYSSLLTYFQDAKDPVLEEIYTKIIAPYNRSLPTSSLEGLQRACSDPKYAHMHSLEEVVKYVRILKCQIMLAPHARIKTLKSMATVKRSPYLPLFKRTLYKIQESGIIQKLHLKTVAELSEVEAPRGNMDIKSVMPIFNILLLGMSLSIFFLIVEIIFYR</sequence>
<evidence type="ECO:0000256" key="9">
    <source>
        <dbReference type="SAM" id="Phobius"/>
    </source>
</evidence>
<evidence type="ECO:0000256" key="8">
    <source>
        <dbReference type="ARBA" id="ARBA00023180"/>
    </source>
</evidence>
<feature type="transmembrane region" description="Helical" evidence="9">
    <location>
        <begin position="157"/>
        <end position="178"/>
    </location>
</feature>
<name>A0AAD7Z8H0_DIPPU</name>
<keyword evidence="4 9" id="KW-0812">Transmembrane</keyword>
<evidence type="ECO:0000256" key="2">
    <source>
        <dbReference type="ARBA" id="ARBA00008685"/>
    </source>
</evidence>
<evidence type="ECO:0000256" key="7">
    <source>
        <dbReference type="ARBA" id="ARBA00023170"/>
    </source>
</evidence>
<feature type="domain" description="Ionotropic glutamate receptor C-terminal" evidence="10">
    <location>
        <begin position="87"/>
        <end position="347"/>
    </location>
</feature>
<keyword evidence="5 9" id="KW-1133">Transmembrane helix</keyword>
<feature type="non-terminal residue" evidence="11">
    <location>
        <position position="1"/>
    </location>
</feature>
<reference evidence="11" key="1">
    <citation type="journal article" date="2023" name="IScience">
        <title>Live-bearing cockroach genome reveals convergent evolutionary mechanisms linked to viviparity in insects and beyond.</title>
        <authorList>
            <person name="Fouks B."/>
            <person name="Harrison M.C."/>
            <person name="Mikhailova A.A."/>
            <person name="Marchal E."/>
            <person name="English S."/>
            <person name="Carruthers M."/>
            <person name="Jennings E.C."/>
            <person name="Chiamaka E.L."/>
            <person name="Frigard R.A."/>
            <person name="Pippel M."/>
            <person name="Attardo G.M."/>
            <person name="Benoit J.B."/>
            <person name="Bornberg-Bauer E."/>
            <person name="Tobe S.S."/>
        </authorList>
    </citation>
    <scope>NUCLEOTIDE SEQUENCE</scope>
    <source>
        <strain evidence="11">Stay&amp;Tobe</strain>
    </source>
</reference>
<organism evidence="11 12">
    <name type="scientific">Diploptera punctata</name>
    <name type="common">Pacific beetle cockroach</name>
    <dbReference type="NCBI Taxonomy" id="6984"/>
    <lineage>
        <taxon>Eukaryota</taxon>
        <taxon>Metazoa</taxon>
        <taxon>Ecdysozoa</taxon>
        <taxon>Arthropoda</taxon>
        <taxon>Hexapoda</taxon>
        <taxon>Insecta</taxon>
        <taxon>Pterygota</taxon>
        <taxon>Neoptera</taxon>
        <taxon>Polyneoptera</taxon>
        <taxon>Dictyoptera</taxon>
        <taxon>Blattodea</taxon>
        <taxon>Blaberoidea</taxon>
        <taxon>Blaberidae</taxon>
        <taxon>Diplopterinae</taxon>
        <taxon>Diploptera</taxon>
    </lineage>
</organism>
<keyword evidence="3" id="KW-1003">Cell membrane</keyword>
<comment type="caution">
    <text evidence="11">The sequence shown here is derived from an EMBL/GenBank/DDBJ whole genome shotgun (WGS) entry which is preliminary data.</text>
</comment>
<evidence type="ECO:0000256" key="1">
    <source>
        <dbReference type="ARBA" id="ARBA00004651"/>
    </source>
</evidence>
<evidence type="ECO:0000256" key="4">
    <source>
        <dbReference type="ARBA" id="ARBA00022692"/>
    </source>
</evidence>
<dbReference type="InterPro" id="IPR052192">
    <property type="entry name" value="Insect_Ionotropic_Sensory_Rcpt"/>
</dbReference>
<keyword evidence="7" id="KW-0675">Receptor</keyword>
<feature type="transmembrane region" description="Helical" evidence="9">
    <location>
        <begin position="85"/>
        <end position="109"/>
    </location>
</feature>
<keyword evidence="6 9" id="KW-0472">Membrane</keyword>
<dbReference type="GO" id="GO:0015276">
    <property type="term" value="F:ligand-gated monoatomic ion channel activity"/>
    <property type="evidence" value="ECO:0007669"/>
    <property type="project" value="InterPro"/>
</dbReference>
<keyword evidence="8" id="KW-0325">Glycoprotein</keyword>
<evidence type="ECO:0000259" key="10">
    <source>
        <dbReference type="Pfam" id="PF00060"/>
    </source>
</evidence>
<evidence type="ECO:0000313" key="11">
    <source>
        <dbReference type="EMBL" id="KAJ9575647.1"/>
    </source>
</evidence>
<dbReference type="Proteomes" id="UP001233999">
    <property type="component" value="Unassembled WGS sequence"/>
</dbReference>
<protein>
    <recommendedName>
        <fullName evidence="10">Ionotropic glutamate receptor C-terminal domain-containing protein</fullName>
    </recommendedName>
</protein>
<dbReference type="GO" id="GO:0050906">
    <property type="term" value="P:detection of stimulus involved in sensory perception"/>
    <property type="evidence" value="ECO:0007669"/>
    <property type="project" value="UniProtKB-ARBA"/>
</dbReference>
<evidence type="ECO:0000256" key="6">
    <source>
        <dbReference type="ARBA" id="ARBA00023136"/>
    </source>
</evidence>
<dbReference type="EMBL" id="JASPKZ010009826">
    <property type="protein sequence ID" value="KAJ9575647.1"/>
    <property type="molecule type" value="Genomic_DNA"/>
</dbReference>
<evidence type="ECO:0000256" key="3">
    <source>
        <dbReference type="ARBA" id="ARBA00022475"/>
    </source>
</evidence>
<dbReference type="InterPro" id="IPR001320">
    <property type="entry name" value="Iontro_rcpt_C"/>
</dbReference>
<dbReference type="Pfam" id="PF00060">
    <property type="entry name" value="Lig_chan"/>
    <property type="match status" value="1"/>
</dbReference>
<accession>A0AAD7Z8H0</accession>
<evidence type="ECO:0000256" key="5">
    <source>
        <dbReference type="ARBA" id="ARBA00022989"/>
    </source>
</evidence>
<gene>
    <name evidence="11" type="ORF">L9F63_007476</name>
</gene>
<evidence type="ECO:0000313" key="12">
    <source>
        <dbReference type="Proteomes" id="UP001233999"/>
    </source>
</evidence>
<dbReference type="Gene3D" id="3.40.190.10">
    <property type="entry name" value="Periplasmic binding protein-like II"/>
    <property type="match status" value="2"/>
</dbReference>
<keyword evidence="12" id="KW-1185">Reference proteome</keyword>
<proteinExistence type="inferred from homology"/>
<dbReference type="PANTHER" id="PTHR42643:SF30">
    <property type="entry name" value="IONOTROPIC RECEPTOR 40A-RELATED"/>
    <property type="match status" value="1"/>
</dbReference>
<dbReference type="SUPFAM" id="SSF53850">
    <property type="entry name" value="Periplasmic binding protein-like II"/>
    <property type="match status" value="1"/>
</dbReference>